<dbReference type="AlphaFoldDB" id="A0A8C0V1A6"/>
<name>A0A8C0V1A6_CYACU</name>
<keyword evidence="1" id="KW-0433">Leucine-rich repeat</keyword>
<dbReference type="PROSITE" id="PS51450">
    <property type="entry name" value="LRR"/>
    <property type="match status" value="3"/>
</dbReference>
<dbReference type="SMART" id="SM00013">
    <property type="entry name" value="LRRNT"/>
    <property type="match status" value="1"/>
</dbReference>
<dbReference type="InterPro" id="IPR000372">
    <property type="entry name" value="LRRNT"/>
</dbReference>
<dbReference type="Proteomes" id="UP000694410">
    <property type="component" value="Unplaced"/>
</dbReference>
<dbReference type="Pfam" id="PF00560">
    <property type="entry name" value="LRR_1"/>
    <property type="match status" value="1"/>
</dbReference>
<keyword evidence="3" id="KW-0677">Repeat</keyword>
<dbReference type="InterPro" id="IPR001611">
    <property type="entry name" value="Leu-rich_rpt"/>
</dbReference>
<dbReference type="PANTHER" id="PTHR24369">
    <property type="entry name" value="ANTIGEN BSP, PUTATIVE-RELATED"/>
    <property type="match status" value="1"/>
</dbReference>
<dbReference type="InterPro" id="IPR000483">
    <property type="entry name" value="Cys-rich_flank_reg_C"/>
</dbReference>
<feature type="chain" id="PRO_5034040940" description="Carboxypeptidase N subunit 2" evidence="5">
    <location>
        <begin position="24"/>
        <end position="435"/>
    </location>
</feature>
<dbReference type="Ensembl" id="ENSCCET00000024292.1">
    <property type="protein sequence ID" value="ENSCCEP00000015664.1"/>
    <property type="gene ID" value="ENSCCEG00000014784.1"/>
</dbReference>
<dbReference type="FunFam" id="3.80.10.10:FF:000770">
    <property type="entry name" value="Uncharacterized protein"/>
    <property type="match status" value="1"/>
</dbReference>
<dbReference type="InterPro" id="IPR003591">
    <property type="entry name" value="Leu-rich_rpt_typical-subtyp"/>
</dbReference>
<feature type="domain" description="LRRNT" evidence="6">
    <location>
        <begin position="16"/>
        <end position="49"/>
    </location>
</feature>
<dbReference type="FunFam" id="3.80.10.10:FF:001164">
    <property type="entry name" value="GH01279p"/>
    <property type="match status" value="1"/>
</dbReference>
<feature type="signal peptide" evidence="5">
    <location>
        <begin position="1"/>
        <end position="23"/>
    </location>
</feature>
<dbReference type="Pfam" id="PF13855">
    <property type="entry name" value="LRR_8"/>
    <property type="match status" value="3"/>
</dbReference>
<dbReference type="GO" id="GO:0005886">
    <property type="term" value="C:plasma membrane"/>
    <property type="evidence" value="ECO:0007669"/>
    <property type="project" value="TreeGrafter"/>
</dbReference>
<reference evidence="8" key="1">
    <citation type="submission" date="2025-08" db="UniProtKB">
        <authorList>
            <consortium name="Ensembl"/>
        </authorList>
    </citation>
    <scope>IDENTIFICATION</scope>
</reference>
<evidence type="ECO:0000313" key="9">
    <source>
        <dbReference type="Proteomes" id="UP000694410"/>
    </source>
</evidence>
<evidence type="ECO:0000256" key="1">
    <source>
        <dbReference type="ARBA" id="ARBA00022614"/>
    </source>
</evidence>
<evidence type="ECO:0000313" key="8">
    <source>
        <dbReference type="Ensembl" id="ENSCCEP00000015664.1"/>
    </source>
</evidence>
<evidence type="ECO:0000256" key="5">
    <source>
        <dbReference type="SAM" id="SignalP"/>
    </source>
</evidence>
<sequence>MLLELGSLLVGALSPSCPPTCQCYDTSKVFCSNERMREIPEGLPGSATHLFFVETELEAGAFQGLPSLTELEVSGSPLPAVSPGVLAGLTSLRKLSLNANAIRTLQPGLFTASCRLQDLSLSGNRIEALPPGIFRPLRRLQTLDLSQNFLAELPDGLLAPLTALRVLKLSDNLLAQVPPGAFRALGQLTELHLDGNHLEELPSGIFSGLGELRRLQLQHNTLGSLAPDIFTGLLNLTLQLSHNNLSSLPARLLAGLPLLTALVLDHNRLARLPPGFFHANDELVRVGLSDNPWVCDCHLSYLLHWLQSFAEPLIHGQAFCSNPSALRGQALLEVSRGQLECPGAHGVPPEEGWDTDAAGQCTYTNPEGTVSVACNATACHRLSLRLPPPGQEQGLGPGYRGAWVLRSRCGTLQVSVLVTAQSRNEPTSPALSSAP</sequence>
<dbReference type="SUPFAM" id="SSF52058">
    <property type="entry name" value="L domain-like"/>
    <property type="match status" value="1"/>
</dbReference>
<dbReference type="SMART" id="SM00082">
    <property type="entry name" value="LRRCT"/>
    <property type="match status" value="1"/>
</dbReference>
<evidence type="ECO:0008006" key="10">
    <source>
        <dbReference type="Google" id="ProtNLM"/>
    </source>
</evidence>
<keyword evidence="2 5" id="KW-0732">Signal</keyword>
<evidence type="ECO:0000259" key="6">
    <source>
        <dbReference type="SMART" id="SM00013"/>
    </source>
</evidence>
<evidence type="ECO:0000256" key="2">
    <source>
        <dbReference type="ARBA" id="ARBA00022729"/>
    </source>
</evidence>
<proteinExistence type="predicted"/>
<accession>A0A8C0V1A6</accession>
<keyword evidence="9" id="KW-1185">Reference proteome</keyword>
<keyword evidence="4" id="KW-0325">Glycoprotein</keyword>
<evidence type="ECO:0000259" key="7">
    <source>
        <dbReference type="SMART" id="SM00082"/>
    </source>
</evidence>
<reference evidence="8" key="2">
    <citation type="submission" date="2025-09" db="UniProtKB">
        <authorList>
            <consortium name="Ensembl"/>
        </authorList>
    </citation>
    <scope>IDENTIFICATION</scope>
</reference>
<dbReference type="InterPro" id="IPR050541">
    <property type="entry name" value="LRR_TM_domain-containing"/>
</dbReference>
<organism evidence="8 9">
    <name type="scientific">Cyanistes caeruleus</name>
    <name type="common">Eurasian blue tit</name>
    <name type="synonym">Parus caeruleus</name>
    <dbReference type="NCBI Taxonomy" id="156563"/>
    <lineage>
        <taxon>Eukaryota</taxon>
        <taxon>Metazoa</taxon>
        <taxon>Chordata</taxon>
        <taxon>Craniata</taxon>
        <taxon>Vertebrata</taxon>
        <taxon>Euteleostomi</taxon>
        <taxon>Archelosauria</taxon>
        <taxon>Archosauria</taxon>
        <taxon>Dinosauria</taxon>
        <taxon>Saurischia</taxon>
        <taxon>Theropoda</taxon>
        <taxon>Coelurosauria</taxon>
        <taxon>Aves</taxon>
        <taxon>Neognathae</taxon>
        <taxon>Neoaves</taxon>
        <taxon>Telluraves</taxon>
        <taxon>Australaves</taxon>
        <taxon>Passeriformes</taxon>
        <taxon>Paridae</taxon>
        <taxon>Cyanistes</taxon>
    </lineage>
</organism>
<evidence type="ECO:0000256" key="4">
    <source>
        <dbReference type="ARBA" id="ARBA00023180"/>
    </source>
</evidence>
<dbReference type="SMART" id="SM00369">
    <property type="entry name" value="LRR_TYP"/>
    <property type="match status" value="9"/>
</dbReference>
<dbReference type="Gene3D" id="3.80.10.10">
    <property type="entry name" value="Ribonuclease Inhibitor"/>
    <property type="match status" value="3"/>
</dbReference>
<evidence type="ECO:0000256" key="3">
    <source>
        <dbReference type="ARBA" id="ARBA00022737"/>
    </source>
</evidence>
<protein>
    <recommendedName>
        <fullName evidence="10">Carboxypeptidase N subunit 2</fullName>
    </recommendedName>
</protein>
<feature type="domain" description="LRRCT" evidence="7">
    <location>
        <begin position="291"/>
        <end position="342"/>
    </location>
</feature>
<dbReference type="PANTHER" id="PTHR24369:SF210">
    <property type="entry name" value="CHAOPTIN-RELATED"/>
    <property type="match status" value="1"/>
</dbReference>
<dbReference type="InterPro" id="IPR032675">
    <property type="entry name" value="LRR_dom_sf"/>
</dbReference>